<dbReference type="InterPro" id="IPR050361">
    <property type="entry name" value="MPP/UQCRC_Complex"/>
</dbReference>
<evidence type="ECO:0000259" key="3">
    <source>
        <dbReference type="Pfam" id="PF05193"/>
    </source>
</evidence>
<gene>
    <name evidence="4" type="ORF">DFQ15_11845</name>
</gene>
<organism evidence="4 5">
    <name type="scientific">Xylophilus ampelinus</name>
    <dbReference type="NCBI Taxonomy" id="54067"/>
    <lineage>
        <taxon>Bacteria</taxon>
        <taxon>Pseudomonadati</taxon>
        <taxon>Pseudomonadota</taxon>
        <taxon>Betaproteobacteria</taxon>
        <taxon>Burkholderiales</taxon>
        <taxon>Xylophilus</taxon>
    </lineage>
</organism>
<keyword evidence="1" id="KW-0732">Signal</keyword>
<dbReference type="GO" id="GO:0046872">
    <property type="term" value="F:metal ion binding"/>
    <property type="evidence" value="ECO:0007669"/>
    <property type="project" value="InterPro"/>
</dbReference>
<feature type="signal peptide" evidence="1">
    <location>
        <begin position="1"/>
        <end position="27"/>
    </location>
</feature>
<dbReference type="Pfam" id="PF00675">
    <property type="entry name" value="Peptidase_M16"/>
    <property type="match status" value="1"/>
</dbReference>
<evidence type="ECO:0000313" key="4">
    <source>
        <dbReference type="EMBL" id="PYE75919.1"/>
    </source>
</evidence>
<evidence type="ECO:0000313" key="5">
    <source>
        <dbReference type="Proteomes" id="UP000247540"/>
    </source>
</evidence>
<sequence>MFAIKTIAIGRLIAPAAALFCLSPAFAALPIEHWTQPAGAQVYLVQSKAVPMVDVQIDFDAGARRDPAAQAGLAAVTASMGEKGVRAHGREPALDENAIDDAWADLGANFGAGATSDRMSFTLRSLTDAALLDRAARLAARQIGEPSFPDAIWQRERQRIAAALKEADTRPATQAGRAFQRAVYGGHPYGQRTTPQTLTAIGVADMRALQARALRSCGAKVSIVGALDRAQADRLATTLLGRLPTGPCATLPAVAEVQPLAAPQDIRIPFDSAQAHVYIGQPGFRRADPDYFALTVGNYILGGGGFVSRLTEQVREQRGLSYSVQSWFEPALHAGAFTINLQTRPDQAAQAVDVARAVLDRFVADGPTPQELQAAKDNLIGGFPLRIDSNAKLLSNVANIAWNGLPLDYLDTWTAEAQKVTADDIRAAFGRKLRPDRMVTVVVGGKP</sequence>
<dbReference type="InterPro" id="IPR011765">
    <property type="entry name" value="Pept_M16_N"/>
</dbReference>
<dbReference type="OrthoDB" id="9811314at2"/>
<dbReference type="InterPro" id="IPR007863">
    <property type="entry name" value="Peptidase_M16_C"/>
</dbReference>
<dbReference type="Pfam" id="PF05193">
    <property type="entry name" value="Peptidase_M16_C"/>
    <property type="match status" value="1"/>
</dbReference>
<evidence type="ECO:0000256" key="1">
    <source>
        <dbReference type="SAM" id="SignalP"/>
    </source>
</evidence>
<evidence type="ECO:0000259" key="2">
    <source>
        <dbReference type="Pfam" id="PF00675"/>
    </source>
</evidence>
<dbReference type="GO" id="GO:0008233">
    <property type="term" value="F:peptidase activity"/>
    <property type="evidence" value="ECO:0007669"/>
    <property type="project" value="UniProtKB-KW"/>
</dbReference>
<dbReference type="InterPro" id="IPR011249">
    <property type="entry name" value="Metalloenz_LuxS/M16"/>
</dbReference>
<dbReference type="PANTHER" id="PTHR11851">
    <property type="entry name" value="METALLOPROTEASE"/>
    <property type="match status" value="1"/>
</dbReference>
<dbReference type="RefSeq" id="WP_110466231.1">
    <property type="nucleotide sequence ID" value="NZ_JAMOFZ010000018.1"/>
</dbReference>
<feature type="chain" id="PRO_5016253552" evidence="1">
    <location>
        <begin position="28"/>
        <end position="447"/>
    </location>
</feature>
<keyword evidence="4" id="KW-0645">Protease</keyword>
<feature type="domain" description="Peptidase M16 N-terminal" evidence="2">
    <location>
        <begin position="44"/>
        <end position="192"/>
    </location>
</feature>
<keyword evidence="4" id="KW-0378">Hydrolase</keyword>
<accession>A0A318SRI9</accession>
<dbReference type="SUPFAM" id="SSF63411">
    <property type="entry name" value="LuxS/MPP-like metallohydrolase"/>
    <property type="match status" value="2"/>
</dbReference>
<dbReference type="Proteomes" id="UP000247540">
    <property type="component" value="Unassembled WGS sequence"/>
</dbReference>
<dbReference type="Gene3D" id="3.30.830.10">
    <property type="entry name" value="Metalloenzyme, LuxS/M16 peptidase-like"/>
    <property type="match status" value="2"/>
</dbReference>
<dbReference type="GO" id="GO:0006508">
    <property type="term" value="P:proteolysis"/>
    <property type="evidence" value="ECO:0007669"/>
    <property type="project" value="UniProtKB-KW"/>
</dbReference>
<protein>
    <submittedName>
        <fullName evidence="4">Zinc protease</fullName>
    </submittedName>
</protein>
<proteinExistence type="predicted"/>
<dbReference type="AlphaFoldDB" id="A0A318SRI9"/>
<dbReference type="EMBL" id="QJTC01000018">
    <property type="protein sequence ID" value="PYE75919.1"/>
    <property type="molecule type" value="Genomic_DNA"/>
</dbReference>
<comment type="caution">
    <text evidence="4">The sequence shown here is derived from an EMBL/GenBank/DDBJ whole genome shotgun (WGS) entry which is preliminary data.</text>
</comment>
<feature type="domain" description="Peptidase M16 C-terminal" evidence="3">
    <location>
        <begin position="204"/>
        <end position="379"/>
    </location>
</feature>
<dbReference type="PANTHER" id="PTHR11851:SF224">
    <property type="entry name" value="PROCESSING PROTEASE"/>
    <property type="match status" value="1"/>
</dbReference>
<name>A0A318SRI9_9BURK</name>
<reference evidence="4 5" key="1">
    <citation type="submission" date="2018-06" db="EMBL/GenBank/DDBJ databases">
        <title>Genomic Encyclopedia of Type Strains, Phase III (KMG-III): the genomes of soil and plant-associated and newly described type strains.</title>
        <authorList>
            <person name="Whitman W."/>
        </authorList>
    </citation>
    <scope>NUCLEOTIDE SEQUENCE [LARGE SCALE GENOMIC DNA]</scope>
    <source>
        <strain evidence="4 5">CECT 7646</strain>
    </source>
</reference>
<keyword evidence="5" id="KW-1185">Reference proteome</keyword>